<gene>
    <name evidence="2" type="primary">TLP1</name>
    <name evidence="2" type="ORF">LOCC1_G006736</name>
</gene>
<dbReference type="Gene3D" id="2.60.110.10">
    <property type="entry name" value="Thaumatin"/>
    <property type="match status" value="1"/>
</dbReference>
<organism evidence="2 3">
    <name type="scientific">Lachnellula occidentalis</name>
    <dbReference type="NCBI Taxonomy" id="215460"/>
    <lineage>
        <taxon>Eukaryota</taxon>
        <taxon>Fungi</taxon>
        <taxon>Dikarya</taxon>
        <taxon>Ascomycota</taxon>
        <taxon>Pezizomycotina</taxon>
        <taxon>Leotiomycetes</taxon>
        <taxon>Helotiales</taxon>
        <taxon>Lachnaceae</taxon>
        <taxon>Lachnellula</taxon>
    </lineage>
</organism>
<dbReference type="EMBL" id="QGMI01000941">
    <property type="protein sequence ID" value="TVY35671.1"/>
    <property type="molecule type" value="Genomic_DNA"/>
</dbReference>
<protein>
    <submittedName>
        <fullName evidence="2">Thaumatin-like protein</fullName>
    </submittedName>
</protein>
<sequence>VSMSKTDPLSAMRNTSPSPLLLAAIALLCLVQTVSAYHTNPFFERNANPLPRPARWGPPLKRDSVPLVVSNNCAETVWPAIGTQAGTGAGSGGFELAPGHSRSLTVGGDWQGRVWGRTNCSFNIAGNGASNLNGNDGSGAACGTGDCAGVLNCALTGRTPLTLVEFDLAGGIGGKQTFYDISLVDGYNLPVQVIYIPGNNPVLNRIPPNLVNAACIATAGLMSAPASSGTSGNATTQANPLPYESKQTSKSIASWCPWNLQVKQPTKPGDGVYPYPDDNIQRPIFDPCLSACASTNSQKDCCTGPYNDAHKCTPGLYSKSAKAVCPDVYSFAFDDQTSTFVIPSGGGWEVRFCPQGRSTNIIGTFRSQLLALGQIGVTKAIQDACTNITIINEGGKKSGAERVRGEPAMVRGSLGALVVVVAWAVLC</sequence>
<reference evidence="2 3" key="1">
    <citation type="submission" date="2018-05" db="EMBL/GenBank/DDBJ databases">
        <title>Genome sequencing and assembly of the regulated plant pathogen Lachnellula willkommii and related sister species for the development of diagnostic species identification markers.</title>
        <authorList>
            <person name="Giroux E."/>
            <person name="Bilodeau G."/>
        </authorList>
    </citation>
    <scope>NUCLEOTIDE SEQUENCE [LARGE SCALE GENOMIC DNA]</scope>
    <source>
        <strain evidence="2 3">CBS 160.35</strain>
    </source>
</reference>
<dbReference type="SMART" id="SM00205">
    <property type="entry name" value="THN"/>
    <property type="match status" value="1"/>
</dbReference>
<evidence type="ECO:0000256" key="1">
    <source>
        <dbReference type="SAM" id="SignalP"/>
    </source>
</evidence>
<feature type="signal peptide" evidence="1">
    <location>
        <begin position="1"/>
        <end position="36"/>
    </location>
</feature>
<dbReference type="Proteomes" id="UP000443090">
    <property type="component" value="Unassembled WGS sequence"/>
</dbReference>
<dbReference type="OrthoDB" id="430315at2759"/>
<dbReference type="SUPFAM" id="SSF49870">
    <property type="entry name" value="Osmotin, thaumatin-like protein"/>
    <property type="match status" value="1"/>
</dbReference>
<evidence type="ECO:0000313" key="3">
    <source>
        <dbReference type="Proteomes" id="UP000443090"/>
    </source>
</evidence>
<dbReference type="PROSITE" id="PS51367">
    <property type="entry name" value="THAUMATIN_2"/>
    <property type="match status" value="1"/>
</dbReference>
<dbReference type="PRINTS" id="PR00347">
    <property type="entry name" value="THAUMATIN"/>
</dbReference>
<dbReference type="InterPro" id="IPR037176">
    <property type="entry name" value="Osmotin/thaumatin-like_sf"/>
</dbReference>
<feature type="non-terminal residue" evidence="2">
    <location>
        <position position="1"/>
    </location>
</feature>
<keyword evidence="1" id="KW-0732">Signal</keyword>
<dbReference type="Pfam" id="PF00314">
    <property type="entry name" value="Thaumatin"/>
    <property type="match status" value="1"/>
</dbReference>
<accession>A0A8H8U8V4</accession>
<dbReference type="InterPro" id="IPR001938">
    <property type="entry name" value="Thaumatin"/>
</dbReference>
<name>A0A8H8U8V4_9HELO</name>
<evidence type="ECO:0000313" key="2">
    <source>
        <dbReference type="EMBL" id="TVY35671.1"/>
    </source>
</evidence>
<keyword evidence="3" id="KW-1185">Reference proteome</keyword>
<dbReference type="AlphaFoldDB" id="A0A8H8U8V4"/>
<proteinExistence type="predicted"/>
<dbReference type="PANTHER" id="PTHR31048">
    <property type="entry name" value="OS03G0233200 PROTEIN"/>
    <property type="match status" value="1"/>
</dbReference>
<feature type="chain" id="PRO_5034097117" evidence="1">
    <location>
        <begin position="37"/>
        <end position="427"/>
    </location>
</feature>
<comment type="caution">
    <text evidence="2">The sequence shown here is derived from an EMBL/GenBank/DDBJ whole genome shotgun (WGS) entry which is preliminary data.</text>
</comment>